<dbReference type="InterPro" id="IPR036388">
    <property type="entry name" value="WH-like_DNA-bd_sf"/>
</dbReference>
<protein>
    <submittedName>
        <fullName evidence="3">Putative NBD/HSP70 family sugar kinase</fullName>
    </submittedName>
</protein>
<proteinExistence type="inferred from homology"/>
<evidence type="ECO:0000256" key="2">
    <source>
        <dbReference type="SAM" id="MobiDB-lite"/>
    </source>
</evidence>
<dbReference type="SUPFAM" id="SSF53067">
    <property type="entry name" value="Actin-like ATPase domain"/>
    <property type="match status" value="1"/>
</dbReference>
<dbReference type="PANTHER" id="PTHR18964:SF149">
    <property type="entry name" value="BIFUNCTIONAL UDP-N-ACETYLGLUCOSAMINE 2-EPIMERASE_N-ACETYLMANNOSAMINE KINASE"/>
    <property type="match status" value="1"/>
</dbReference>
<organism evidence="3 4">
    <name type="scientific">Rhodoglobus vestalii</name>
    <dbReference type="NCBI Taxonomy" id="193384"/>
    <lineage>
        <taxon>Bacteria</taxon>
        <taxon>Bacillati</taxon>
        <taxon>Actinomycetota</taxon>
        <taxon>Actinomycetes</taxon>
        <taxon>Micrococcales</taxon>
        <taxon>Microbacteriaceae</taxon>
        <taxon>Rhodoglobus</taxon>
    </lineage>
</organism>
<dbReference type="AlphaFoldDB" id="A0A8H2K5L5"/>
<evidence type="ECO:0000256" key="1">
    <source>
        <dbReference type="ARBA" id="ARBA00006479"/>
    </source>
</evidence>
<sequence length="415" mass="43574">MTLTPPLSSGGTGGKGDRTRRHNLSRVLTLLHRGAQLRSQLTSQTGLNRSTIAALVAELTELGLAYESEPDPTRQVGRPSPMVNADARTVGIAINPEIDAITIGVVGLDGTLLKRIRYETESPSTVAEFVKISSVIIESLKGEYEAAGRIVGIGVAVPGLVQVDDGLVRWAPHLGWRDAPVSQLLAAATGYPVWTANDASVGALAEHIYGAGRGITDLIYLNGGASGIGGGIISDGRPVAGRAGYAGEFGHVRVVTNANDGDTREEGSLETEVNRADLLQALGLTNADSETFDDALKGSNDPEVSALVRRQLLSLGTSLRNAVNVLNPEVIVLGGFLSSIFLTDPEFLIERVRAQALEASFESVKILPAQLGADLLMIGASELAFAPLLEDPAAFCTELADSREKNGEPAGSQRL</sequence>
<feature type="region of interest" description="Disordered" evidence="2">
    <location>
        <begin position="1"/>
        <end position="21"/>
    </location>
</feature>
<dbReference type="OrthoDB" id="5174513at2"/>
<comment type="caution">
    <text evidence="3">The sequence shown here is derived from an EMBL/GenBank/DDBJ whole genome shotgun (WGS) entry which is preliminary data.</text>
</comment>
<evidence type="ECO:0000313" key="3">
    <source>
        <dbReference type="EMBL" id="TQO19129.1"/>
    </source>
</evidence>
<dbReference type="GO" id="GO:0016301">
    <property type="term" value="F:kinase activity"/>
    <property type="evidence" value="ECO:0007669"/>
    <property type="project" value="UniProtKB-KW"/>
</dbReference>
<dbReference type="Gene3D" id="3.30.420.40">
    <property type="match status" value="2"/>
</dbReference>
<evidence type="ECO:0000313" key="4">
    <source>
        <dbReference type="Proteomes" id="UP000316560"/>
    </source>
</evidence>
<name>A0A8H2K5L5_9MICO</name>
<dbReference type="RefSeq" id="WP_141989635.1">
    <property type="nucleotide sequence ID" value="NZ_VFRA01000001.1"/>
</dbReference>
<dbReference type="InterPro" id="IPR043129">
    <property type="entry name" value="ATPase_NBD"/>
</dbReference>
<dbReference type="Proteomes" id="UP000316560">
    <property type="component" value="Unassembled WGS sequence"/>
</dbReference>
<dbReference type="PANTHER" id="PTHR18964">
    <property type="entry name" value="ROK (REPRESSOR, ORF, KINASE) FAMILY"/>
    <property type="match status" value="1"/>
</dbReference>
<keyword evidence="3" id="KW-0418">Kinase</keyword>
<dbReference type="EMBL" id="VFRA01000001">
    <property type="protein sequence ID" value="TQO19129.1"/>
    <property type="molecule type" value="Genomic_DNA"/>
</dbReference>
<dbReference type="Gene3D" id="1.10.10.10">
    <property type="entry name" value="Winged helix-like DNA-binding domain superfamily/Winged helix DNA-binding domain"/>
    <property type="match status" value="1"/>
</dbReference>
<dbReference type="InterPro" id="IPR000600">
    <property type="entry name" value="ROK"/>
</dbReference>
<gene>
    <name evidence="3" type="ORF">FB472_0667</name>
</gene>
<dbReference type="SUPFAM" id="SSF46785">
    <property type="entry name" value="Winged helix' DNA-binding domain"/>
    <property type="match status" value="1"/>
</dbReference>
<keyword evidence="3" id="KW-0808">Transferase</keyword>
<dbReference type="Pfam" id="PF00480">
    <property type="entry name" value="ROK"/>
    <property type="match status" value="1"/>
</dbReference>
<dbReference type="InterPro" id="IPR036390">
    <property type="entry name" value="WH_DNA-bd_sf"/>
</dbReference>
<comment type="similarity">
    <text evidence="1">Belongs to the ROK (NagC/XylR) family.</text>
</comment>
<accession>A0A8H2K5L5</accession>
<reference evidence="3 4" key="1">
    <citation type="submission" date="2019-06" db="EMBL/GenBank/DDBJ databases">
        <title>Sequencing the genomes of 1000 actinobacteria strains.</title>
        <authorList>
            <person name="Klenk H.-P."/>
        </authorList>
    </citation>
    <scope>NUCLEOTIDE SEQUENCE [LARGE SCALE GENOMIC DNA]</scope>
    <source>
        <strain evidence="3 4">DSM 21947</strain>
    </source>
</reference>
<keyword evidence="4" id="KW-1185">Reference proteome</keyword>